<feature type="transmembrane region" description="Helical" evidence="6">
    <location>
        <begin position="521"/>
        <end position="543"/>
    </location>
</feature>
<evidence type="ECO:0000256" key="6">
    <source>
        <dbReference type="SAM" id="Phobius"/>
    </source>
</evidence>
<dbReference type="VEuPathDB" id="CryptoDB:Vbra_13783"/>
<feature type="transmembrane region" description="Helical" evidence="6">
    <location>
        <begin position="465"/>
        <end position="483"/>
    </location>
</feature>
<dbReference type="STRING" id="1169540.A0A0G4EWE7"/>
<accession>A0A0G4EWE7</accession>
<protein>
    <recommendedName>
        <fullName evidence="10">Polysaccharide biosynthesis protein C-terminal domain-containing protein</fullName>
    </recommendedName>
</protein>
<evidence type="ECO:0000256" key="2">
    <source>
        <dbReference type="ARBA" id="ARBA00010199"/>
    </source>
</evidence>
<sequence length="567" mass="59238">MDGPGIRILHSAASVLLHLVLCSGAKDAPTSAAFVIQAAPLIRPAAARPKTGLYAEANGPGVAIAEAQADPVGSDSEGDAATMPSLVESTTKVPVSIEQDHDGGAEDNSSVSHLQKTIRDLSVPALLGNLVDPALSTIDNIYVGRGLGATSLAALGPCISIFHVSFGIFRALMQSTTSLVARALGARDNDRAGELVVQSSFLAVGMGVIIAAALQLLCGPILGCMGVGAVGVDPLALDARAYLKARAWAAPSVVFTQVAEGAFRGFGDTKTPLFASLLAAVVNLILDPIMIFSCQWGTAGAAAATAVAQYAAALTYAVLFYRRRESMRLKVPSLQGLSSAVTTLRRYLSASSAMLVRSFSLLVCWATITASATKMGVVHVAAHNAILQLFLIFAMGGEAIAVSTQVLIGRYSGAKQPKQIGQVLKQCLKIAAACSCLLSGLLFALRPSIPSWFGSDAAVRGRLLSLIPVVALLEPLTWLVLVFEGSLVGMGRFKWLGGSMLLATLASAGIIRHIARLPGAGIRLLWIGGVWSLFLQRLVYAGIGLYRSHRQRQTQAAHLSNNKLKTV</sequence>
<comment type="similarity">
    <text evidence="2">Belongs to the multi antimicrobial extrusion (MATE) (TC 2.A.66.1) family.</text>
</comment>
<feature type="transmembrane region" description="Helical" evidence="6">
    <location>
        <begin position="299"/>
        <end position="321"/>
    </location>
</feature>
<evidence type="ECO:0000256" key="1">
    <source>
        <dbReference type="ARBA" id="ARBA00004141"/>
    </source>
</evidence>
<feature type="transmembrane region" description="Helical" evidence="6">
    <location>
        <begin position="273"/>
        <end position="293"/>
    </location>
</feature>
<evidence type="ECO:0000313" key="8">
    <source>
        <dbReference type="EMBL" id="CEM03282.1"/>
    </source>
</evidence>
<dbReference type="GO" id="GO:0042910">
    <property type="term" value="F:xenobiotic transmembrane transporter activity"/>
    <property type="evidence" value="ECO:0007669"/>
    <property type="project" value="InterPro"/>
</dbReference>
<gene>
    <name evidence="8" type="ORF">Vbra_13783</name>
</gene>
<dbReference type="NCBIfam" id="TIGR00797">
    <property type="entry name" value="matE"/>
    <property type="match status" value="1"/>
</dbReference>
<dbReference type="GO" id="GO:0015297">
    <property type="term" value="F:antiporter activity"/>
    <property type="evidence" value="ECO:0007669"/>
    <property type="project" value="InterPro"/>
</dbReference>
<proteinExistence type="inferred from homology"/>
<feature type="transmembrane region" description="Helical" evidence="6">
    <location>
        <begin position="495"/>
        <end position="515"/>
    </location>
</feature>
<keyword evidence="9" id="KW-1185">Reference proteome</keyword>
<dbReference type="Proteomes" id="UP000041254">
    <property type="component" value="Unassembled WGS sequence"/>
</dbReference>
<feature type="transmembrane region" description="Helical" evidence="6">
    <location>
        <begin position="428"/>
        <end position="445"/>
    </location>
</feature>
<dbReference type="InterPro" id="IPR002528">
    <property type="entry name" value="MATE_fam"/>
</dbReference>
<reference evidence="8 9" key="1">
    <citation type="submission" date="2014-11" db="EMBL/GenBank/DDBJ databases">
        <authorList>
            <person name="Zhu J."/>
            <person name="Qi W."/>
            <person name="Song R."/>
        </authorList>
    </citation>
    <scope>NUCLEOTIDE SEQUENCE [LARGE SCALE GENOMIC DNA]</scope>
</reference>
<evidence type="ECO:0000256" key="7">
    <source>
        <dbReference type="SAM" id="SignalP"/>
    </source>
</evidence>
<dbReference type="AlphaFoldDB" id="A0A0G4EWE7"/>
<feature type="transmembrane region" description="Helical" evidence="6">
    <location>
        <begin position="385"/>
        <end position="408"/>
    </location>
</feature>
<evidence type="ECO:0000256" key="4">
    <source>
        <dbReference type="ARBA" id="ARBA00022989"/>
    </source>
</evidence>
<comment type="subcellular location">
    <subcellularLocation>
        <location evidence="1">Membrane</location>
        <topology evidence="1">Multi-pass membrane protein</topology>
    </subcellularLocation>
</comment>
<dbReference type="EMBL" id="CDMY01000337">
    <property type="protein sequence ID" value="CEM03282.1"/>
    <property type="molecule type" value="Genomic_DNA"/>
</dbReference>
<organism evidence="8 9">
    <name type="scientific">Vitrella brassicaformis (strain CCMP3155)</name>
    <dbReference type="NCBI Taxonomy" id="1169540"/>
    <lineage>
        <taxon>Eukaryota</taxon>
        <taxon>Sar</taxon>
        <taxon>Alveolata</taxon>
        <taxon>Colpodellida</taxon>
        <taxon>Vitrellaceae</taxon>
        <taxon>Vitrella</taxon>
    </lineage>
</organism>
<dbReference type="InParanoid" id="A0A0G4EWE7"/>
<name>A0A0G4EWE7_VITBC</name>
<keyword evidence="5 6" id="KW-0472">Membrane</keyword>
<evidence type="ECO:0000313" key="9">
    <source>
        <dbReference type="Proteomes" id="UP000041254"/>
    </source>
</evidence>
<dbReference type="PANTHER" id="PTHR42893">
    <property type="entry name" value="PROTEIN DETOXIFICATION 44, CHLOROPLASTIC-RELATED"/>
    <property type="match status" value="1"/>
</dbReference>
<dbReference type="OMA" id="MDGIWLA"/>
<feature type="transmembrane region" description="Helical" evidence="6">
    <location>
        <begin position="354"/>
        <end position="373"/>
    </location>
</feature>
<dbReference type="GO" id="GO:0016020">
    <property type="term" value="C:membrane"/>
    <property type="evidence" value="ECO:0007669"/>
    <property type="project" value="UniProtKB-SubCell"/>
</dbReference>
<feature type="signal peptide" evidence="7">
    <location>
        <begin position="1"/>
        <end position="24"/>
    </location>
</feature>
<evidence type="ECO:0000256" key="5">
    <source>
        <dbReference type="ARBA" id="ARBA00023136"/>
    </source>
</evidence>
<evidence type="ECO:0008006" key="10">
    <source>
        <dbReference type="Google" id="ProtNLM"/>
    </source>
</evidence>
<feature type="transmembrane region" description="Helical" evidence="6">
    <location>
        <begin position="152"/>
        <end position="172"/>
    </location>
</feature>
<dbReference type="InterPro" id="IPR044644">
    <property type="entry name" value="DinF-like"/>
</dbReference>
<dbReference type="Pfam" id="PF01554">
    <property type="entry name" value="MatE"/>
    <property type="match status" value="2"/>
</dbReference>
<keyword evidence="3 6" id="KW-0812">Transmembrane</keyword>
<keyword evidence="4 6" id="KW-1133">Transmembrane helix</keyword>
<dbReference type="PANTHER" id="PTHR42893:SF46">
    <property type="entry name" value="PROTEIN DETOXIFICATION 44, CHLOROPLASTIC"/>
    <property type="match status" value="1"/>
</dbReference>
<feature type="chain" id="PRO_5005187717" description="Polysaccharide biosynthesis protein C-terminal domain-containing protein" evidence="7">
    <location>
        <begin position="25"/>
        <end position="567"/>
    </location>
</feature>
<dbReference type="OrthoDB" id="2126698at2759"/>
<keyword evidence="7" id="KW-0732">Signal</keyword>
<evidence type="ECO:0000256" key="3">
    <source>
        <dbReference type="ARBA" id="ARBA00022692"/>
    </source>
</evidence>